<evidence type="ECO:0000256" key="1">
    <source>
        <dbReference type="SAM" id="Phobius"/>
    </source>
</evidence>
<evidence type="ECO:0000313" key="3">
    <source>
        <dbReference type="Proteomes" id="UP001458880"/>
    </source>
</evidence>
<dbReference type="EMBL" id="JASPKY010000018">
    <property type="protein sequence ID" value="KAK9752676.1"/>
    <property type="molecule type" value="Genomic_DNA"/>
</dbReference>
<reference evidence="2 3" key="1">
    <citation type="journal article" date="2024" name="BMC Genomics">
        <title>De novo assembly and annotation of Popillia japonica's genome with initial clues to its potential as an invasive pest.</title>
        <authorList>
            <person name="Cucini C."/>
            <person name="Boschi S."/>
            <person name="Funari R."/>
            <person name="Cardaioli E."/>
            <person name="Iannotti N."/>
            <person name="Marturano G."/>
            <person name="Paoli F."/>
            <person name="Bruttini M."/>
            <person name="Carapelli A."/>
            <person name="Frati F."/>
            <person name="Nardi F."/>
        </authorList>
    </citation>
    <scope>NUCLEOTIDE SEQUENCE [LARGE SCALE GENOMIC DNA]</scope>
    <source>
        <strain evidence="2">DMR45628</strain>
    </source>
</reference>
<name>A0AAW1N1V4_POPJA</name>
<dbReference type="Proteomes" id="UP001458880">
    <property type="component" value="Unassembled WGS sequence"/>
</dbReference>
<comment type="caution">
    <text evidence="2">The sequence shown here is derived from an EMBL/GenBank/DDBJ whole genome shotgun (WGS) entry which is preliminary data.</text>
</comment>
<dbReference type="AlphaFoldDB" id="A0AAW1N1V4"/>
<keyword evidence="1" id="KW-0812">Transmembrane</keyword>
<keyword evidence="3" id="KW-1185">Reference proteome</keyword>
<evidence type="ECO:0000313" key="2">
    <source>
        <dbReference type="EMBL" id="KAK9752676.1"/>
    </source>
</evidence>
<proteinExistence type="predicted"/>
<feature type="transmembrane region" description="Helical" evidence="1">
    <location>
        <begin position="6"/>
        <end position="24"/>
    </location>
</feature>
<organism evidence="2 3">
    <name type="scientific">Popillia japonica</name>
    <name type="common">Japanese beetle</name>
    <dbReference type="NCBI Taxonomy" id="7064"/>
    <lineage>
        <taxon>Eukaryota</taxon>
        <taxon>Metazoa</taxon>
        <taxon>Ecdysozoa</taxon>
        <taxon>Arthropoda</taxon>
        <taxon>Hexapoda</taxon>
        <taxon>Insecta</taxon>
        <taxon>Pterygota</taxon>
        <taxon>Neoptera</taxon>
        <taxon>Endopterygota</taxon>
        <taxon>Coleoptera</taxon>
        <taxon>Polyphaga</taxon>
        <taxon>Scarabaeiformia</taxon>
        <taxon>Scarabaeidae</taxon>
        <taxon>Rutelinae</taxon>
        <taxon>Popillia</taxon>
    </lineage>
</organism>
<gene>
    <name evidence="2" type="ORF">QE152_g3995</name>
</gene>
<keyword evidence="1" id="KW-0472">Membrane</keyword>
<accession>A0AAW1N1V4</accession>
<protein>
    <submittedName>
        <fullName evidence="2">Uncharacterized protein</fullName>
    </submittedName>
</protein>
<keyword evidence="1" id="KW-1133">Transmembrane helix</keyword>
<sequence>MLQNKHVWVPIVLAAMINFLLIYGEPQDLSNIQQQIKQGILNLTSNTIDLIDSVANRVLNCTNNNNS</sequence>